<gene>
    <name evidence="2" type="ORF">A1O5_12934</name>
</gene>
<dbReference type="Gene3D" id="3.90.640.10">
    <property type="entry name" value="Actin, Chain A, domain 4"/>
    <property type="match status" value="1"/>
</dbReference>
<proteinExistence type="predicted"/>
<protein>
    <recommendedName>
        <fullName evidence="4">Actin-like ATPase domain-containing protein</fullName>
    </recommendedName>
</protein>
<feature type="region of interest" description="Disordered" evidence="1">
    <location>
        <begin position="1"/>
        <end position="26"/>
    </location>
</feature>
<sequence>MAGGRVQRNRFRLPPRSSRENRYLSPELGTSPELEILFHNDQRQPVLQFLREVHIALDTGTERTKASFLLRYDNKTNSGPPADAPTTVQWQNYESSVPSQVAFKDEGRMIWGDEVEQELRTEGIKQSQVIRHLKASLFDAQIHSQRPPQPELSRSLPKMRKIELMNSLQSCGEDADDYQLENLSLYSDYMGHVYRYVLYFIAKTHGSLGWPVRDNRDLYKAWNPPGNVQIRVALPLPVGSTPRQVQLVVAAAKSAGIPNPYPVAEPASALIHHLFKSRADGQSIIGKRYLISDVGAGSADHQVWEVVEQQPLQLREIGIPEEAKTAWCGGAFVNQIATQQIMRDIRDIDRVLRATQRSNGPSDRQSLELKIAKKFEKEKLRFEGRETIYLRIKGLPDIPEFRLRGGNKVILQPEDVKNAFAPCLGRIVLMLDTAIKSLERQTSRGTVQGIDEIIVVGGVSQNRYFLDQIRNRYSGGLRSLFRYTIPVTLPPEAASGSLTVAHGAVLLSAERDLIKERYIRRSFCVGRHEEVDRRMYPAESWYTSPQDGQVRVNVTRFLFRQGFHPQRFSSAPFQGWRGLIPDDMEDGSWLIQEQLYYSDTLSQDGLWIEDPTIDVHAMPAPLSFRISSEEARLFPRERGPSNVEWFYLEYELILSLDGHIMTFNFTIPKKGRFPKRGDRYANVMRKTGRYDTAGVSKLFNSA</sequence>
<dbReference type="RefSeq" id="XP_007751693.1">
    <property type="nucleotide sequence ID" value="XM_007753503.1"/>
</dbReference>
<dbReference type="EMBL" id="AMGX01000039">
    <property type="protein sequence ID" value="EXJ54868.1"/>
    <property type="molecule type" value="Genomic_DNA"/>
</dbReference>
<keyword evidence="3" id="KW-1185">Reference proteome</keyword>
<evidence type="ECO:0000313" key="3">
    <source>
        <dbReference type="Proteomes" id="UP000019471"/>
    </source>
</evidence>
<dbReference type="OrthoDB" id="4155882at2759"/>
<dbReference type="PANTHER" id="PTHR42749">
    <property type="entry name" value="CELL SHAPE-DETERMINING PROTEIN MREB"/>
    <property type="match status" value="1"/>
</dbReference>
<dbReference type="Proteomes" id="UP000019471">
    <property type="component" value="Unassembled WGS sequence"/>
</dbReference>
<evidence type="ECO:0000313" key="2">
    <source>
        <dbReference type="EMBL" id="EXJ54868.1"/>
    </source>
</evidence>
<dbReference type="SUPFAM" id="SSF53067">
    <property type="entry name" value="Actin-like ATPase domain"/>
    <property type="match status" value="2"/>
</dbReference>
<evidence type="ECO:0008006" key="4">
    <source>
        <dbReference type="Google" id="ProtNLM"/>
    </source>
</evidence>
<dbReference type="AlphaFoldDB" id="W9VHB4"/>
<dbReference type="HOGENOM" id="CLU_025337_0_0_1"/>
<dbReference type="GeneID" id="19197620"/>
<name>W9VHB4_9EURO</name>
<reference evidence="2 3" key="1">
    <citation type="submission" date="2013-03" db="EMBL/GenBank/DDBJ databases">
        <title>The Genome Sequence of Cladophialophora psammophila CBS 110553.</title>
        <authorList>
            <consortium name="The Broad Institute Genomics Platform"/>
            <person name="Cuomo C."/>
            <person name="de Hoog S."/>
            <person name="Gorbushina A."/>
            <person name="Walker B."/>
            <person name="Young S.K."/>
            <person name="Zeng Q."/>
            <person name="Gargeya S."/>
            <person name="Fitzgerald M."/>
            <person name="Haas B."/>
            <person name="Abouelleil A."/>
            <person name="Allen A.W."/>
            <person name="Alvarado L."/>
            <person name="Arachchi H.M."/>
            <person name="Berlin A.M."/>
            <person name="Chapman S.B."/>
            <person name="Gainer-Dewar J."/>
            <person name="Goldberg J."/>
            <person name="Griggs A."/>
            <person name="Gujja S."/>
            <person name="Hansen M."/>
            <person name="Howarth C."/>
            <person name="Imamovic A."/>
            <person name="Ireland A."/>
            <person name="Larimer J."/>
            <person name="McCowan C."/>
            <person name="Murphy C."/>
            <person name="Pearson M."/>
            <person name="Poon T.W."/>
            <person name="Priest M."/>
            <person name="Roberts A."/>
            <person name="Saif S."/>
            <person name="Shea T."/>
            <person name="Sisk P."/>
            <person name="Sykes S."/>
            <person name="Wortman J."/>
            <person name="Nusbaum C."/>
            <person name="Birren B."/>
        </authorList>
    </citation>
    <scope>NUCLEOTIDE SEQUENCE [LARGE SCALE GENOMIC DNA]</scope>
    <source>
        <strain evidence="2 3">CBS 110553</strain>
    </source>
</reference>
<accession>W9VHB4</accession>
<dbReference type="STRING" id="1182543.W9VHB4"/>
<organism evidence="2 3">
    <name type="scientific">Cladophialophora psammophila CBS 110553</name>
    <dbReference type="NCBI Taxonomy" id="1182543"/>
    <lineage>
        <taxon>Eukaryota</taxon>
        <taxon>Fungi</taxon>
        <taxon>Dikarya</taxon>
        <taxon>Ascomycota</taxon>
        <taxon>Pezizomycotina</taxon>
        <taxon>Eurotiomycetes</taxon>
        <taxon>Chaetothyriomycetidae</taxon>
        <taxon>Chaetothyriales</taxon>
        <taxon>Herpotrichiellaceae</taxon>
        <taxon>Cladophialophora</taxon>
    </lineage>
</organism>
<comment type="caution">
    <text evidence="2">The sequence shown here is derived from an EMBL/GenBank/DDBJ whole genome shotgun (WGS) entry which is preliminary data.</text>
</comment>
<dbReference type="Gene3D" id="3.30.420.40">
    <property type="match status" value="2"/>
</dbReference>
<dbReference type="CDD" id="cd10170">
    <property type="entry name" value="ASKHA_NBD_HSP70"/>
    <property type="match status" value="1"/>
</dbReference>
<dbReference type="PANTHER" id="PTHR42749:SF1">
    <property type="entry name" value="CELL SHAPE-DETERMINING PROTEIN MREB"/>
    <property type="match status" value="1"/>
</dbReference>
<dbReference type="InterPro" id="IPR043129">
    <property type="entry name" value="ATPase_NBD"/>
</dbReference>
<evidence type="ECO:0000256" key="1">
    <source>
        <dbReference type="SAM" id="MobiDB-lite"/>
    </source>
</evidence>